<gene>
    <name evidence="1" type="ORF">ACFSGX_08490</name>
</gene>
<dbReference type="InterPro" id="IPR000415">
    <property type="entry name" value="Nitroreductase-like"/>
</dbReference>
<protein>
    <submittedName>
        <fullName evidence="1">Acg family FMN-binding oxidoreductase</fullName>
    </submittedName>
</protein>
<proteinExistence type="predicted"/>
<evidence type="ECO:0000313" key="1">
    <source>
        <dbReference type="EMBL" id="MFD1950803.1"/>
    </source>
</evidence>
<organism evidence="1 2">
    <name type="scientific">Sphingomonas arantia</name>
    <dbReference type="NCBI Taxonomy" id="1460676"/>
    <lineage>
        <taxon>Bacteria</taxon>
        <taxon>Pseudomonadati</taxon>
        <taxon>Pseudomonadota</taxon>
        <taxon>Alphaproteobacteria</taxon>
        <taxon>Sphingomonadales</taxon>
        <taxon>Sphingomonadaceae</taxon>
        <taxon>Sphingomonas</taxon>
    </lineage>
</organism>
<reference evidence="2" key="1">
    <citation type="journal article" date="2019" name="Int. J. Syst. Evol. Microbiol.">
        <title>The Global Catalogue of Microorganisms (GCM) 10K type strain sequencing project: providing services to taxonomists for standard genome sequencing and annotation.</title>
        <authorList>
            <consortium name="The Broad Institute Genomics Platform"/>
            <consortium name="The Broad Institute Genome Sequencing Center for Infectious Disease"/>
            <person name="Wu L."/>
            <person name="Ma J."/>
        </authorList>
    </citation>
    <scope>NUCLEOTIDE SEQUENCE [LARGE SCALE GENOMIC DNA]</scope>
    <source>
        <strain evidence="2">CGMCC 1.12702</strain>
    </source>
</reference>
<dbReference type="Proteomes" id="UP001597400">
    <property type="component" value="Unassembled WGS sequence"/>
</dbReference>
<evidence type="ECO:0000313" key="2">
    <source>
        <dbReference type="Proteomes" id="UP001597400"/>
    </source>
</evidence>
<comment type="caution">
    <text evidence="1">The sequence shown here is derived from an EMBL/GenBank/DDBJ whole genome shotgun (WGS) entry which is preliminary data.</text>
</comment>
<dbReference type="RefSeq" id="WP_380929077.1">
    <property type="nucleotide sequence ID" value="NZ_JBHUGS010000002.1"/>
</dbReference>
<dbReference type="PROSITE" id="PS51257">
    <property type="entry name" value="PROKAR_LIPOPROTEIN"/>
    <property type="match status" value="1"/>
</dbReference>
<accession>A0ABW4TW79</accession>
<sequence>MPDRRDVLLGSAALALGSLSGCSGTADNAYGTTMTRLRAPLGPTPDLRDFVRYATLAPNGHNTQPWRFAATPTGVDIMPDLSRRTPVVDPDDHHLFVGLGCAAENLAIAASANGRPASIGFDPAGDGRIAIELGSGRPRDLALCRAIPARQSTRSLYDGRPVPVEDLRSLERAAAVPGVSLLLITDPPRRERVLETVLHANDLQMEDPAFMAELMRWLRFNEAAALRTGDGLYSACSGSRTAPTWLGKRMFPLFFTKTSETERYTA</sequence>
<dbReference type="EMBL" id="JBHUGS010000002">
    <property type="protein sequence ID" value="MFD1950803.1"/>
    <property type="molecule type" value="Genomic_DNA"/>
</dbReference>
<name>A0ABW4TW79_9SPHN</name>
<dbReference type="NCBIfam" id="NF047509">
    <property type="entry name" value="Rv3131_FMN_oxido"/>
    <property type="match status" value="1"/>
</dbReference>
<dbReference type="Gene3D" id="3.40.109.10">
    <property type="entry name" value="NADH Oxidase"/>
    <property type="match status" value="1"/>
</dbReference>
<dbReference type="SUPFAM" id="SSF55469">
    <property type="entry name" value="FMN-dependent nitroreductase-like"/>
    <property type="match status" value="1"/>
</dbReference>
<keyword evidence="2" id="KW-1185">Reference proteome</keyword>